<dbReference type="CDD" id="cd05401">
    <property type="entry name" value="NT_GlnE_GlnD_like"/>
    <property type="match status" value="1"/>
</dbReference>
<dbReference type="Pfam" id="PF08335">
    <property type="entry name" value="GlnD_UR_UTase"/>
    <property type="match status" value="1"/>
</dbReference>
<dbReference type="PROSITE" id="PS51671">
    <property type="entry name" value="ACT"/>
    <property type="match status" value="2"/>
</dbReference>
<dbReference type="CDD" id="cd00077">
    <property type="entry name" value="HDc"/>
    <property type="match status" value="1"/>
</dbReference>
<dbReference type="NCBIfam" id="NF003467">
    <property type="entry name" value="PRK05092.1"/>
    <property type="match status" value="1"/>
</dbReference>
<comment type="catalytic activity">
    <reaction evidence="7">
        <text>[protein-PII]-L-tyrosine + UTP = [protein-PII]-uridylyl-L-tyrosine + diphosphate</text>
        <dbReference type="Rhea" id="RHEA:13673"/>
        <dbReference type="Rhea" id="RHEA-COMP:12147"/>
        <dbReference type="Rhea" id="RHEA-COMP:12148"/>
        <dbReference type="ChEBI" id="CHEBI:33019"/>
        <dbReference type="ChEBI" id="CHEBI:46398"/>
        <dbReference type="ChEBI" id="CHEBI:46858"/>
        <dbReference type="ChEBI" id="CHEBI:90602"/>
        <dbReference type="EC" id="2.7.7.59"/>
    </reaction>
</comment>
<keyword evidence="5 7" id="KW-0460">Magnesium</keyword>
<evidence type="ECO:0000259" key="8">
    <source>
        <dbReference type="PROSITE" id="PS51671"/>
    </source>
</evidence>
<dbReference type="CDD" id="cd04900">
    <property type="entry name" value="ACT_UUR-like_1"/>
    <property type="match status" value="1"/>
</dbReference>
<dbReference type="Pfam" id="PF01966">
    <property type="entry name" value="HD"/>
    <property type="match status" value="1"/>
</dbReference>
<dbReference type="SUPFAM" id="SSF81301">
    <property type="entry name" value="Nucleotidyltransferase"/>
    <property type="match status" value="1"/>
</dbReference>
<evidence type="ECO:0000256" key="2">
    <source>
        <dbReference type="ARBA" id="ARBA00022695"/>
    </source>
</evidence>
<gene>
    <name evidence="7" type="primary">glnD</name>
    <name evidence="10" type="ORF">ACFQ2F_00835</name>
</gene>
<dbReference type="SUPFAM" id="SSF109604">
    <property type="entry name" value="HD-domain/PDEase-like"/>
    <property type="match status" value="1"/>
</dbReference>
<keyword evidence="3" id="KW-0677">Repeat</keyword>
<dbReference type="PIRSF" id="PIRSF006288">
    <property type="entry name" value="PII_uridyltransf"/>
    <property type="match status" value="1"/>
</dbReference>
<evidence type="ECO:0000313" key="10">
    <source>
        <dbReference type="EMBL" id="MFD0985641.1"/>
    </source>
</evidence>
<dbReference type="PANTHER" id="PTHR47320">
    <property type="entry name" value="BIFUNCTIONAL URIDYLYLTRANSFERASE/URIDYLYL-REMOVING ENZYME"/>
    <property type="match status" value="1"/>
</dbReference>
<dbReference type="InterPro" id="IPR013546">
    <property type="entry name" value="PII_UdlTrfase/GS_AdlTrfase"/>
</dbReference>
<evidence type="ECO:0000313" key="11">
    <source>
        <dbReference type="Proteomes" id="UP001597102"/>
    </source>
</evidence>
<comment type="activity regulation">
    <text evidence="7">Uridylyltransferase (UTase) activity is inhibited by glutamine, while glutamine activates uridylyl-removing (UR) activity.</text>
</comment>
<dbReference type="PANTHER" id="PTHR47320:SF1">
    <property type="entry name" value="BIFUNCTIONAL URIDYLYLTRANSFERASE_URIDYLYL-REMOVING ENZYME"/>
    <property type="match status" value="1"/>
</dbReference>
<evidence type="ECO:0000259" key="9">
    <source>
        <dbReference type="PROSITE" id="PS51831"/>
    </source>
</evidence>
<dbReference type="InterPro" id="IPR002934">
    <property type="entry name" value="Polymerase_NTP_transf_dom"/>
</dbReference>
<accession>A0ABW3J799</accession>
<comment type="cofactor">
    <cofactor evidence="7">
        <name>Mg(2+)</name>
        <dbReference type="ChEBI" id="CHEBI:18420"/>
    </cofactor>
</comment>
<dbReference type="EMBL" id="JBHTJO010000001">
    <property type="protein sequence ID" value="MFD0985641.1"/>
    <property type="molecule type" value="Genomic_DNA"/>
</dbReference>
<keyword evidence="4 7" id="KW-0378">Hydrolase</keyword>
<dbReference type="GO" id="GO:0008773">
    <property type="term" value="F:[protein-PII] uridylyltransferase activity"/>
    <property type="evidence" value="ECO:0007669"/>
    <property type="project" value="UniProtKB-EC"/>
</dbReference>
<comment type="function">
    <text evidence="7">Modifies, by uridylylation and deuridylylation, the PII regulatory proteins (GlnB and homologs), in response to the nitrogen status of the cell that GlnD senses through the glutamine level. Under low glutamine levels, catalyzes the conversion of the PII proteins and UTP to PII-UMP and PPi, while under higher glutamine levels, GlnD hydrolyzes PII-UMP to PII and UMP (deuridylylation). Thus, controls uridylylation state and activity of the PII proteins, and plays an important role in the regulation of nitrogen metabolism.</text>
</comment>
<dbReference type="NCBIfam" id="TIGR01693">
    <property type="entry name" value="UTase_glnD"/>
    <property type="match status" value="1"/>
</dbReference>
<evidence type="ECO:0000256" key="6">
    <source>
        <dbReference type="ARBA" id="ARBA00023268"/>
    </source>
</evidence>
<organism evidence="10 11">
    <name type="scientific">Methyloligella solikamskensis</name>
    <dbReference type="NCBI Taxonomy" id="1177756"/>
    <lineage>
        <taxon>Bacteria</taxon>
        <taxon>Pseudomonadati</taxon>
        <taxon>Pseudomonadota</taxon>
        <taxon>Alphaproteobacteria</taxon>
        <taxon>Hyphomicrobiales</taxon>
        <taxon>Hyphomicrobiaceae</taxon>
        <taxon>Methyloligella</taxon>
    </lineage>
</organism>
<dbReference type="Gene3D" id="3.30.70.260">
    <property type="match status" value="1"/>
</dbReference>
<evidence type="ECO:0000256" key="7">
    <source>
        <dbReference type="HAMAP-Rule" id="MF_00277"/>
    </source>
</evidence>
<evidence type="ECO:0000256" key="1">
    <source>
        <dbReference type="ARBA" id="ARBA00022679"/>
    </source>
</evidence>
<dbReference type="Gene3D" id="3.30.460.10">
    <property type="entry name" value="Beta Polymerase, domain 2"/>
    <property type="match status" value="1"/>
</dbReference>
<evidence type="ECO:0000256" key="3">
    <source>
        <dbReference type="ARBA" id="ARBA00022737"/>
    </source>
</evidence>
<keyword evidence="11" id="KW-1185">Reference proteome</keyword>
<dbReference type="SUPFAM" id="SSF81593">
    <property type="entry name" value="Nucleotidyltransferase substrate binding subunit/domain"/>
    <property type="match status" value="1"/>
</dbReference>
<dbReference type="InterPro" id="IPR043519">
    <property type="entry name" value="NT_sf"/>
</dbReference>
<dbReference type="HAMAP" id="MF_00277">
    <property type="entry name" value="PII_uridylyl_transf"/>
    <property type="match status" value="1"/>
</dbReference>
<dbReference type="EC" id="2.7.7.59" evidence="7"/>
<dbReference type="EC" id="3.1.4.-" evidence="7"/>
<comment type="similarity">
    <text evidence="7">Belongs to the GlnD family.</text>
</comment>
<evidence type="ECO:0000256" key="4">
    <source>
        <dbReference type="ARBA" id="ARBA00022801"/>
    </source>
</evidence>
<feature type="domain" description="ACT" evidence="8">
    <location>
        <begin position="733"/>
        <end position="819"/>
    </location>
</feature>
<comment type="caution">
    <text evidence="7">Lacks conserved residue(s) required for the propagation of feature annotation.</text>
</comment>
<sequence>MDQTAIVPAPYFDFEALSDEMAVLAEEHAGKETALRAALVDRFKSLMKEAHAHAERQLQADGDGVKCAENLSEFQDALIRLSYEIATRHVYRVDNPSSSERMAIVATGGYGRGRLAPGSDIDIMFLLPHKQTAWGESVAEFMLYLLWDLGLKVGHATRSIDHCVKLAHSDMTIRTALLDARLILGDEALFADFERRFLHDVLETNPIPFIDAKLEERNDRHARSGASRYRVEPNIKEGKGGLRDLHTLHWLAKHLHPDKGEEEFVTAGVFSRGEYRSFVRCEHFLWTVRCHLHFLTGRPEERLTFDLQQRMAERLHYRSHAGLQAVERFMKHYFLVAKEVGDLTGIVCTALEMKQLKSSPALNALLAPFGWRQRLKVRYTSDFRIENGRIFADKEVFERDRLNFLRLFIVADRHQVSFSPSILRAIRSNFRLIDDKLRENPAANKMFMQLLTESRNVEDILRKMNEAGVLGRFIPDFGRVVSMMQFNMYHHFTVDEHLIRTVGYLSRIENGDYEREHPLASEIINTIDNRRVLYVACLLHDIAKGREEDHSIAGARVARDLCPRLGLSAAETETVAWLIEHHLDMSQYAQSRDLNDPKTIRAFAALVQSRERLKLLLILTVCDICAVGPGVWTGWKGQLLRTLYFETEPLLGGGTALSREQRINQTREDLRDRLSDWPKEIAERFIERQSPDYWLRTDHDLMMEHAKLVREAEEKGKPLATHISTDAFRAVTQISILAPNHPRLLSMIAGACHRAGADIADAQISTTLDDMALDTIHLEREFDLAEDEERRAGRIAKTIEKLLSGELHFSDIIAEDRKPRSKVAAFTVEPQVIIDNTLSDDHTVIEVNGLDRPGLLYEITREFTDLKLDIATAHIATFGEKAVDVFYVTDLQGKKIDSRRREAAIREGLERVLAGETAEEPVAG</sequence>
<keyword evidence="2 7" id="KW-0548">Nucleotidyltransferase</keyword>
<dbReference type="Gene3D" id="1.10.3090.10">
    <property type="entry name" value="cca-adding enzyme, domain 2"/>
    <property type="match status" value="1"/>
</dbReference>
<evidence type="ECO:0000256" key="5">
    <source>
        <dbReference type="ARBA" id="ARBA00022842"/>
    </source>
</evidence>
<comment type="catalytic activity">
    <reaction evidence="7">
        <text>[protein-PII]-uridylyl-L-tyrosine + H2O = [protein-PII]-L-tyrosine + UMP + H(+)</text>
        <dbReference type="Rhea" id="RHEA:48600"/>
        <dbReference type="Rhea" id="RHEA-COMP:12147"/>
        <dbReference type="Rhea" id="RHEA-COMP:12148"/>
        <dbReference type="ChEBI" id="CHEBI:15377"/>
        <dbReference type="ChEBI" id="CHEBI:15378"/>
        <dbReference type="ChEBI" id="CHEBI:46858"/>
        <dbReference type="ChEBI" id="CHEBI:57865"/>
        <dbReference type="ChEBI" id="CHEBI:90602"/>
    </reaction>
</comment>
<feature type="domain" description="HD" evidence="9">
    <location>
        <begin position="494"/>
        <end position="616"/>
    </location>
</feature>
<feature type="region of interest" description="Uridylyltransferase" evidence="7">
    <location>
        <begin position="1"/>
        <end position="376"/>
    </location>
</feature>
<dbReference type="CDD" id="cd04899">
    <property type="entry name" value="ACT_ACR-UUR-like_2"/>
    <property type="match status" value="1"/>
</dbReference>
<dbReference type="Proteomes" id="UP001597102">
    <property type="component" value="Unassembled WGS sequence"/>
</dbReference>
<dbReference type="Pfam" id="PF01909">
    <property type="entry name" value="NTP_transf_2"/>
    <property type="match status" value="1"/>
</dbReference>
<feature type="domain" description="ACT" evidence="8">
    <location>
        <begin position="844"/>
        <end position="924"/>
    </location>
</feature>
<name>A0ABW3J799_9HYPH</name>
<keyword evidence="6 7" id="KW-0511">Multifunctional enzyme</keyword>
<dbReference type="SMART" id="SM00471">
    <property type="entry name" value="HDc"/>
    <property type="match status" value="1"/>
</dbReference>
<dbReference type="InterPro" id="IPR006674">
    <property type="entry name" value="HD_domain"/>
</dbReference>
<keyword evidence="1 7" id="KW-0808">Transferase</keyword>
<reference evidence="11" key="1">
    <citation type="journal article" date="2019" name="Int. J. Syst. Evol. Microbiol.">
        <title>The Global Catalogue of Microorganisms (GCM) 10K type strain sequencing project: providing services to taxonomists for standard genome sequencing and annotation.</title>
        <authorList>
            <consortium name="The Broad Institute Genomics Platform"/>
            <consortium name="The Broad Institute Genome Sequencing Center for Infectious Disease"/>
            <person name="Wu L."/>
            <person name="Ma J."/>
        </authorList>
    </citation>
    <scope>NUCLEOTIDE SEQUENCE [LARGE SCALE GENOMIC DNA]</scope>
    <source>
        <strain evidence="11">CCUG 61697</strain>
    </source>
</reference>
<dbReference type="PROSITE" id="PS51831">
    <property type="entry name" value="HD"/>
    <property type="match status" value="1"/>
</dbReference>
<proteinExistence type="inferred from homology"/>
<dbReference type="InterPro" id="IPR002912">
    <property type="entry name" value="ACT_dom"/>
</dbReference>
<dbReference type="RefSeq" id="WP_379084299.1">
    <property type="nucleotide sequence ID" value="NZ_JBHTJO010000001.1"/>
</dbReference>
<comment type="caution">
    <text evidence="10">The sequence shown here is derived from an EMBL/GenBank/DDBJ whole genome shotgun (WGS) entry which is preliminary data.</text>
</comment>
<comment type="domain">
    <text evidence="7">Has four distinct domains: an N-terminal nucleotidyltransferase (NT) domain responsible for UTase activity, a central HD domain that encodes UR activity, and two C-terminal ACT domains that seem to have a role in glutamine sensing.</text>
</comment>
<dbReference type="InterPro" id="IPR045865">
    <property type="entry name" value="ACT-like_dom_sf"/>
</dbReference>
<protein>
    <recommendedName>
        <fullName evidence="7">Bifunctional uridylyltransferase/uridylyl-removing enzyme</fullName>
        <shortName evidence="7">UTase/UR</shortName>
    </recommendedName>
    <alternativeName>
        <fullName evidence="7">Bifunctional [protein-PII] modification enzyme</fullName>
    </alternativeName>
    <alternativeName>
        <fullName evidence="7">Bifunctional nitrogen sensor protein</fullName>
    </alternativeName>
    <domain>
        <recommendedName>
            <fullName evidence="7">[Protein-PII] uridylyltransferase</fullName>
            <shortName evidence="7">PII uridylyltransferase</shortName>
            <shortName evidence="7">UTase</shortName>
            <ecNumber evidence="7">2.7.7.59</ecNumber>
        </recommendedName>
    </domain>
    <domain>
        <recommendedName>
            <fullName evidence="7">[Protein-PII]-UMP uridylyl-removing enzyme</fullName>
            <shortName evidence="7">UR</shortName>
            <ecNumber evidence="7">3.1.4.-</ecNumber>
        </recommendedName>
    </domain>
</protein>
<dbReference type="SUPFAM" id="SSF55021">
    <property type="entry name" value="ACT-like"/>
    <property type="match status" value="2"/>
</dbReference>
<dbReference type="InterPro" id="IPR010043">
    <property type="entry name" value="UTase/UR"/>
</dbReference>
<dbReference type="InterPro" id="IPR003607">
    <property type="entry name" value="HD/PDEase_dom"/>
</dbReference>
<dbReference type="Pfam" id="PF24931">
    <property type="entry name" value="ACT_ACR9_3rd"/>
    <property type="match status" value="1"/>
</dbReference>